<dbReference type="EMBL" id="KV954791">
    <property type="protein sequence ID" value="PIO24326.1"/>
    <property type="molecule type" value="Genomic_DNA"/>
</dbReference>
<dbReference type="Proteomes" id="UP000228934">
    <property type="component" value="Unassembled WGS sequence"/>
</dbReference>
<proteinExistence type="predicted"/>
<sequence length="102" mass="11633">VKIPTVVPDRWMSSSPLVYLAIPRCWMQQKHRWRDLLISGFKCNANGCHCYQQNVTCLEVFKIDETKHIADCKLCSAKISRGGSKVSSYNTSNKTPQNKTQD</sequence>
<reference evidence="3" key="1">
    <citation type="journal article" date="2017" name="Nat. Commun.">
        <title>The North American bullfrog draft genome provides insight into hormonal regulation of long noncoding RNA.</title>
        <authorList>
            <person name="Hammond S.A."/>
            <person name="Warren R.L."/>
            <person name="Vandervalk B.P."/>
            <person name="Kucuk E."/>
            <person name="Khan H."/>
            <person name="Gibb E.A."/>
            <person name="Pandoh P."/>
            <person name="Kirk H."/>
            <person name="Zhao Y."/>
            <person name="Jones M."/>
            <person name="Mungall A.J."/>
            <person name="Coope R."/>
            <person name="Pleasance S."/>
            <person name="Moore R.A."/>
            <person name="Holt R.A."/>
            <person name="Round J.M."/>
            <person name="Ohora S."/>
            <person name="Walle B.V."/>
            <person name="Veldhoen N."/>
            <person name="Helbing C.C."/>
            <person name="Birol I."/>
        </authorList>
    </citation>
    <scope>NUCLEOTIDE SEQUENCE [LARGE SCALE GENOMIC DNA]</scope>
</reference>
<evidence type="ECO:0000313" key="2">
    <source>
        <dbReference type="EMBL" id="PIO24326.1"/>
    </source>
</evidence>
<organism evidence="2 3">
    <name type="scientific">Aquarana catesbeiana</name>
    <name type="common">American bullfrog</name>
    <name type="synonym">Rana catesbeiana</name>
    <dbReference type="NCBI Taxonomy" id="8400"/>
    <lineage>
        <taxon>Eukaryota</taxon>
        <taxon>Metazoa</taxon>
        <taxon>Chordata</taxon>
        <taxon>Craniata</taxon>
        <taxon>Vertebrata</taxon>
        <taxon>Euteleostomi</taxon>
        <taxon>Amphibia</taxon>
        <taxon>Batrachia</taxon>
        <taxon>Anura</taxon>
        <taxon>Neobatrachia</taxon>
        <taxon>Ranoidea</taxon>
        <taxon>Ranidae</taxon>
        <taxon>Aquarana</taxon>
    </lineage>
</organism>
<evidence type="ECO:0000256" key="1">
    <source>
        <dbReference type="SAM" id="MobiDB-lite"/>
    </source>
</evidence>
<protein>
    <submittedName>
        <fullName evidence="2">Uncharacterized protein</fullName>
    </submittedName>
</protein>
<dbReference type="AlphaFoldDB" id="A0A2G9R8X4"/>
<feature type="region of interest" description="Disordered" evidence="1">
    <location>
        <begin position="80"/>
        <end position="102"/>
    </location>
</feature>
<name>A0A2G9R8X4_AQUCT</name>
<evidence type="ECO:0000313" key="3">
    <source>
        <dbReference type="Proteomes" id="UP000228934"/>
    </source>
</evidence>
<keyword evidence="3" id="KW-1185">Reference proteome</keyword>
<dbReference type="OrthoDB" id="1607513at2759"/>
<accession>A0A2G9R8X4</accession>
<feature type="non-terminal residue" evidence="2">
    <location>
        <position position="1"/>
    </location>
</feature>
<feature type="compositionally biased region" description="Polar residues" evidence="1">
    <location>
        <begin position="85"/>
        <end position="102"/>
    </location>
</feature>
<gene>
    <name evidence="2" type="ORF">AB205_0087430</name>
</gene>